<sequence length="263" mass="28458">MIFKKITTTLYVALALTLAQAQADTLDNIQKAGRIRIGIGMDVPPYGMKDAQLKPIGSDVETAKLIADDMGLALDIVPTTAANRIPYLQTNKVDIVIASLSVTPEREKVIDFSTPYAAILAVVAAPKSMTIKSFADLAGKKVVVTRASTNDAEITKNAKDAQIVRFDDDSTSITAILSGQADIFVTSPALMIVINKRNPQKDLETKLVIKTFKLAIGIRKTDGRLKEKMNAYVKAGLKDGKLSQIYQKYHGVPLPDDILKGAD</sequence>
<name>A0ABW8ZFT9_9BURK</name>
<comment type="caution">
    <text evidence="4">The sequence shown here is derived from an EMBL/GenBank/DDBJ whole genome shotgun (WGS) entry which is preliminary data.</text>
</comment>
<evidence type="ECO:0000256" key="1">
    <source>
        <dbReference type="ARBA" id="ARBA00022729"/>
    </source>
</evidence>
<protein>
    <submittedName>
        <fullName evidence="4">Transporter substrate-binding domain-containing protein</fullName>
    </submittedName>
</protein>
<feature type="chain" id="PRO_5047110612" evidence="2">
    <location>
        <begin position="24"/>
        <end position="263"/>
    </location>
</feature>
<accession>A0ABW8ZFT9</accession>
<dbReference type="InterPro" id="IPR001638">
    <property type="entry name" value="Solute-binding_3/MltF_N"/>
</dbReference>
<organism evidence="4 5">
    <name type="scientific">Herbaspirillum rhizosphaerae</name>
    <dbReference type="NCBI Taxonomy" id="346179"/>
    <lineage>
        <taxon>Bacteria</taxon>
        <taxon>Pseudomonadati</taxon>
        <taxon>Pseudomonadota</taxon>
        <taxon>Betaproteobacteria</taxon>
        <taxon>Burkholderiales</taxon>
        <taxon>Oxalobacteraceae</taxon>
        <taxon>Herbaspirillum</taxon>
    </lineage>
</organism>
<keyword evidence="1 2" id="KW-0732">Signal</keyword>
<dbReference type="RefSeq" id="WP_408170366.1">
    <property type="nucleotide sequence ID" value="NZ_JAQQFR010000020.1"/>
</dbReference>
<dbReference type="PANTHER" id="PTHR35936:SF17">
    <property type="entry name" value="ARGININE-BINDING EXTRACELLULAR PROTEIN ARTP"/>
    <property type="match status" value="1"/>
</dbReference>
<feature type="domain" description="Solute-binding protein family 3/N-terminal" evidence="3">
    <location>
        <begin position="34"/>
        <end position="253"/>
    </location>
</feature>
<evidence type="ECO:0000259" key="3">
    <source>
        <dbReference type="SMART" id="SM00062"/>
    </source>
</evidence>
<dbReference type="PANTHER" id="PTHR35936">
    <property type="entry name" value="MEMBRANE-BOUND LYTIC MUREIN TRANSGLYCOSYLASE F"/>
    <property type="match status" value="1"/>
</dbReference>
<proteinExistence type="predicted"/>
<dbReference type="SUPFAM" id="SSF53850">
    <property type="entry name" value="Periplasmic binding protein-like II"/>
    <property type="match status" value="1"/>
</dbReference>
<reference evidence="4 5" key="1">
    <citation type="journal article" date="2024" name="Chem. Sci.">
        <title>Discovery of megapolipeptins by genome mining of a Burkholderiales bacteria collection.</title>
        <authorList>
            <person name="Paulo B.S."/>
            <person name="Recchia M.J.J."/>
            <person name="Lee S."/>
            <person name="Fergusson C.H."/>
            <person name="Romanowski S.B."/>
            <person name="Hernandez A."/>
            <person name="Krull N."/>
            <person name="Liu D.Y."/>
            <person name="Cavanagh H."/>
            <person name="Bos A."/>
            <person name="Gray C.A."/>
            <person name="Murphy B.T."/>
            <person name="Linington R.G."/>
            <person name="Eustaquio A.S."/>
        </authorList>
    </citation>
    <scope>NUCLEOTIDE SEQUENCE [LARGE SCALE GENOMIC DNA]</scope>
    <source>
        <strain evidence="4 5">RL21-008-BIB-B</strain>
    </source>
</reference>
<evidence type="ECO:0000313" key="4">
    <source>
        <dbReference type="EMBL" id="MFL9881173.1"/>
    </source>
</evidence>
<dbReference type="SMART" id="SM00062">
    <property type="entry name" value="PBPb"/>
    <property type="match status" value="1"/>
</dbReference>
<dbReference type="EMBL" id="JAQQFR010000020">
    <property type="protein sequence ID" value="MFL9881173.1"/>
    <property type="molecule type" value="Genomic_DNA"/>
</dbReference>
<gene>
    <name evidence="4" type="ORF">PQR63_22435</name>
</gene>
<evidence type="ECO:0000256" key="2">
    <source>
        <dbReference type="SAM" id="SignalP"/>
    </source>
</evidence>
<keyword evidence="5" id="KW-1185">Reference proteome</keyword>
<dbReference type="Proteomes" id="UP001629214">
    <property type="component" value="Unassembled WGS sequence"/>
</dbReference>
<evidence type="ECO:0000313" key="5">
    <source>
        <dbReference type="Proteomes" id="UP001629214"/>
    </source>
</evidence>
<feature type="signal peptide" evidence="2">
    <location>
        <begin position="1"/>
        <end position="23"/>
    </location>
</feature>
<dbReference type="Pfam" id="PF00497">
    <property type="entry name" value="SBP_bac_3"/>
    <property type="match status" value="1"/>
</dbReference>
<dbReference type="Gene3D" id="3.40.190.10">
    <property type="entry name" value="Periplasmic binding protein-like II"/>
    <property type="match status" value="2"/>
</dbReference>